<sequence>MEAASSSAPVVGRFAPSPTGRMHAGNVFAALTAWLVAKSQGGRIVLRIEDLDAERSKPVYIDAVQRDFEALGLTWDEGPYFQHDRTEAYRAAYDELRERGLVYPCFCTRADLHAASAPHRGEKPVYPGTCRHLSDGERAVRAQQRMPAQRLIVPDREVAFVDQVQGSYAQNLAADCGDFLVQRSDGAFAYQLAVVVDDAAQGVTSVVRGVDLLCSTPQQLYLQELLGLPHPVYAHIPLLVAERDRRLSKRDRDAALDALLARFKTPEAVIGHIAGITGLAPACDPATPEELLATFDLAALPTTFDDLVQVRWR</sequence>
<dbReference type="GO" id="GO:0006400">
    <property type="term" value="P:tRNA modification"/>
    <property type="evidence" value="ECO:0007669"/>
    <property type="project" value="InterPro"/>
</dbReference>
<dbReference type="PANTHER" id="PTHR43311">
    <property type="entry name" value="GLUTAMATE--TRNA LIGASE"/>
    <property type="match status" value="1"/>
</dbReference>
<evidence type="ECO:0000259" key="9">
    <source>
        <dbReference type="Pfam" id="PF00749"/>
    </source>
</evidence>
<comment type="caution">
    <text evidence="10">The sequence shown here is derived from an EMBL/GenBank/DDBJ whole genome shotgun (WGS) entry which is preliminary data.</text>
</comment>
<evidence type="ECO:0000256" key="8">
    <source>
        <dbReference type="RuleBase" id="RU363037"/>
    </source>
</evidence>
<name>A0A369MND0_EGGLN</name>
<dbReference type="PANTHER" id="PTHR43311:SF1">
    <property type="entry name" value="GLUTAMYL-Q TRNA(ASP) SYNTHETASE"/>
    <property type="match status" value="1"/>
</dbReference>
<keyword evidence="5 7" id="KW-0067">ATP-binding</keyword>
<feature type="binding site" evidence="7">
    <location>
        <position position="130"/>
    </location>
    <ligand>
        <name>Zn(2+)</name>
        <dbReference type="ChEBI" id="CHEBI:29105"/>
    </ligand>
</feature>
<gene>
    <name evidence="7 10" type="primary">gluQ</name>
    <name evidence="10" type="ORF">C1875_02750</name>
</gene>
<feature type="binding site" evidence="7">
    <location>
        <position position="107"/>
    </location>
    <ligand>
        <name>Zn(2+)</name>
        <dbReference type="ChEBI" id="CHEBI:29105"/>
    </ligand>
</feature>
<evidence type="ECO:0000256" key="1">
    <source>
        <dbReference type="ARBA" id="ARBA00022598"/>
    </source>
</evidence>
<dbReference type="Proteomes" id="UP000253970">
    <property type="component" value="Unassembled WGS sequence"/>
</dbReference>
<feature type="domain" description="Glutamyl/glutaminyl-tRNA synthetase class Ib catalytic" evidence="9">
    <location>
        <begin position="10"/>
        <end position="255"/>
    </location>
</feature>
<keyword evidence="2 7" id="KW-0479">Metal-binding</keyword>
<dbReference type="GO" id="GO:0005524">
    <property type="term" value="F:ATP binding"/>
    <property type="evidence" value="ECO:0007669"/>
    <property type="project" value="UniProtKB-KW"/>
</dbReference>
<keyword evidence="6 7" id="KW-0030">Aminoacyl-tRNA synthetase</keyword>
<feature type="binding site" evidence="7">
    <location>
        <position position="126"/>
    </location>
    <ligand>
        <name>Zn(2+)</name>
        <dbReference type="ChEBI" id="CHEBI:29105"/>
    </ligand>
</feature>
<dbReference type="NCBIfam" id="TIGR03838">
    <property type="entry name" value="queuosine_YadB"/>
    <property type="match status" value="1"/>
</dbReference>
<dbReference type="InterPro" id="IPR049940">
    <property type="entry name" value="GluQ/Sye"/>
</dbReference>
<dbReference type="Gene3D" id="3.40.50.620">
    <property type="entry name" value="HUPs"/>
    <property type="match status" value="1"/>
</dbReference>
<comment type="cofactor">
    <cofactor evidence="7">
        <name>Zn(2+)</name>
        <dbReference type="ChEBI" id="CHEBI:29105"/>
    </cofactor>
    <text evidence="7">Binds 1 zinc ion per subunit.</text>
</comment>
<dbReference type="EC" id="6.1.1.-" evidence="7"/>
<dbReference type="GO" id="GO:0004818">
    <property type="term" value="F:glutamate-tRNA ligase activity"/>
    <property type="evidence" value="ECO:0007669"/>
    <property type="project" value="TreeGrafter"/>
</dbReference>
<feature type="binding site" evidence="7">
    <location>
        <position position="49"/>
    </location>
    <ligand>
        <name>L-glutamate</name>
        <dbReference type="ChEBI" id="CHEBI:29985"/>
    </ligand>
</feature>
<evidence type="ECO:0000256" key="3">
    <source>
        <dbReference type="ARBA" id="ARBA00022741"/>
    </source>
</evidence>
<dbReference type="GO" id="GO:0006424">
    <property type="term" value="P:glutamyl-tRNA aminoacylation"/>
    <property type="evidence" value="ECO:0007669"/>
    <property type="project" value="InterPro"/>
</dbReference>
<dbReference type="NCBIfam" id="NF004315">
    <property type="entry name" value="PRK05710.1-4"/>
    <property type="match status" value="1"/>
</dbReference>
<protein>
    <recommendedName>
        <fullName evidence="7">Glutamyl-Q tRNA(Asp) synthetase</fullName>
        <shortName evidence="7">Glu-Q-RSs</shortName>
        <ecNumber evidence="7">6.1.1.-</ecNumber>
    </recommendedName>
</protein>
<keyword evidence="4 7" id="KW-0862">Zinc</keyword>
<feature type="binding site" evidence="7">
    <location>
        <position position="190"/>
    </location>
    <ligand>
        <name>L-glutamate</name>
        <dbReference type="ChEBI" id="CHEBI:29985"/>
    </ligand>
</feature>
<dbReference type="InterPro" id="IPR014729">
    <property type="entry name" value="Rossmann-like_a/b/a_fold"/>
</dbReference>
<evidence type="ECO:0000256" key="5">
    <source>
        <dbReference type="ARBA" id="ARBA00022840"/>
    </source>
</evidence>
<keyword evidence="3 7" id="KW-0547">Nucleotide-binding</keyword>
<evidence type="ECO:0000256" key="4">
    <source>
        <dbReference type="ARBA" id="ARBA00022833"/>
    </source>
</evidence>
<comment type="function">
    <text evidence="7">Catalyzes the tRNA-independent activation of glutamate in presence of ATP and the subsequent transfer of glutamate onto a tRNA(Asp). Glutamate is transferred on the 2-amino-5-(4,5-dihydroxy-2-cyclopenten-1-yl) moiety of the queuosine in the wobble position of the QUC anticodon.</text>
</comment>
<dbReference type="HAMAP" id="MF_01428">
    <property type="entry name" value="Glu_Q_tRNA_synth"/>
    <property type="match status" value="1"/>
</dbReference>
<dbReference type="AlphaFoldDB" id="A0A369MND0"/>
<accession>A0A369MND0</accession>
<dbReference type="RefSeq" id="WP_114532800.1">
    <property type="nucleotide sequence ID" value="NZ_BQNE01000001.1"/>
</dbReference>
<dbReference type="InterPro" id="IPR000924">
    <property type="entry name" value="Glu/Gln-tRNA-synth"/>
</dbReference>
<dbReference type="GO" id="GO:0008270">
    <property type="term" value="F:zinc ion binding"/>
    <property type="evidence" value="ECO:0007669"/>
    <property type="project" value="UniProtKB-UniRule"/>
</dbReference>
<evidence type="ECO:0000256" key="2">
    <source>
        <dbReference type="ARBA" id="ARBA00022723"/>
    </source>
</evidence>
<proteinExistence type="inferred from homology"/>
<feature type="short sequence motif" description="'KMSKS' region" evidence="7">
    <location>
        <begin position="246"/>
        <end position="250"/>
    </location>
</feature>
<evidence type="ECO:0000256" key="6">
    <source>
        <dbReference type="ARBA" id="ARBA00023146"/>
    </source>
</evidence>
<evidence type="ECO:0000313" key="10">
    <source>
        <dbReference type="EMBL" id="RDB72939.1"/>
    </source>
</evidence>
<comment type="similarity">
    <text evidence="7">Belongs to the class-I aminoacyl-tRNA synthetase family. GluQ subfamily.</text>
</comment>
<dbReference type="PRINTS" id="PR00987">
    <property type="entry name" value="TRNASYNTHGLU"/>
</dbReference>
<feature type="binding site" evidence="7">
    <location>
        <begin position="13"/>
        <end position="17"/>
    </location>
    <ligand>
        <name>L-glutamate</name>
        <dbReference type="ChEBI" id="CHEBI:29985"/>
    </ligand>
</feature>
<keyword evidence="8" id="KW-0648">Protein biosynthesis</keyword>
<evidence type="ECO:0000256" key="7">
    <source>
        <dbReference type="HAMAP-Rule" id="MF_01428"/>
    </source>
</evidence>
<organism evidence="10 11">
    <name type="scientific">Eggerthella lenta</name>
    <name type="common">Eubacterium lentum</name>
    <dbReference type="NCBI Taxonomy" id="84112"/>
    <lineage>
        <taxon>Bacteria</taxon>
        <taxon>Bacillati</taxon>
        <taxon>Actinomycetota</taxon>
        <taxon>Coriobacteriia</taxon>
        <taxon>Eggerthellales</taxon>
        <taxon>Eggerthellaceae</taxon>
        <taxon>Eggerthella</taxon>
    </lineage>
</organism>
<dbReference type="NCBIfam" id="NF004314">
    <property type="entry name" value="PRK05710.1-3"/>
    <property type="match status" value="1"/>
</dbReference>
<reference evidence="10 11" key="1">
    <citation type="journal article" date="2018" name="Elife">
        <title>Discovery and characterization of a prevalent human gut bacterial enzyme sufficient for the inactivation of a family of plant toxins.</title>
        <authorList>
            <person name="Koppel N."/>
            <person name="Bisanz J.E."/>
            <person name="Pandelia M.E."/>
            <person name="Turnbaugh P.J."/>
            <person name="Balskus E.P."/>
        </authorList>
    </citation>
    <scope>NUCLEOTIDE SEQUENCE [LARGE SCALE GENOMIC DNA]</scope>
    <source>
        <strain evidence="10 11">W1 BHI 6</strain>
    </source>
</reference>
<keyword evidence="1 7" id="KW-0436">Ligase</keyword>
<feature type="binding site" evidence="7">
    <location>
        <position position="105"/>
    </location>
    <ligand>
        <name>Zn(2+)</name>
        <dbReference type="ChEBI" id="CHEBI:29105"/>
    </ligand>
</feature>
<dbReference type="SUPFAM" id="SSF52374">
    <property type="entry name" value="Nucleotidylyl transferase"/>
    <property type="match status" value="1"/>
</dbReference>
<dbReference type="InterPro" id="IPR022380">
    <property type="entry name" value="Glu-Q_tRNA(Asp)_Synthase"/>
</dbReference>
<dbReference type="GO" id="GO:0005829">
    <property type="term" value="C:cytosol"/>
    <property type="evidence" value="ECO:0007669"/>
    <property type="project" value="TreeGrafter"/>
</dbReference>
<dbReference type="EMBL" id="PPTU01000002">
    <property type="protein sequence ID" value="RDB72939.1"/>
    <property type="molecule type" value="Genomic_DNA"/>
</dbReference>
<dbReference type="InterPro" id="IPR020058">
    <property type="entry name" value="Glu/Gln-tRNA-synth_Ib_cat-dom"/>
</dbReference>
<evidence type="ECO:0000313" key="11">
    <source>
        <dbReference type="Proteomes" id="UP000253970"/>
    </source>
</evidence>
<feature type="binding site" evidence="7">
    <location>
        <position position="208"/>
    </location>
    <ligand>
        <name>L-glutamate</name>
        <dbReference type="ChEBI" id="CHEBI:29985"/>
    </ligand>
</feature>
<feature type="short sequence motif" description="'HIGH' region" evidence="7">
    <location>
        <begin position="16"/>
        <end position="26"/>
    </location>
</feature>
<dbReference type="InterPro" id="IPR001412">
    <property type="entry name" value="aa-tRNA-synth_I_CS"/>
</dbReference>
<feature type="binding site" evidence="7">
    <location>
        <position position="249"/>
    </location>
    <ligand>
        <name>ATP</name>
        <dbReference type="ChEBI" id="CHEBI:30616"/>
    </ligand>
</feature>
<dbReference type="PROSITE" id="PS00178">
    <property type="entry name" value="AA_TRNA_LIGASE_I"/>
    <property type="match status" value="1"/>
</dbReference>
<dbReference type="Pfam" id="PF00749">
    <property type="entry name" value="tRNA-synt_1c"/>
    <property type="match status" value="1"/>
</dbReference>